<dbReference type="GO" id="GO:0005829">
    <property type="term" value="C:cytosol"/>
    <property type="evidence" value="ECO:0007669"/>
    <property type="project" value="TreeGrafter"/>
</dbReference>
<evidence type="ECO:0000313" key="5">
    <source>
        <dbReference type="Proteomes" id="UP000556620"/>
    </source>
</evidence>
<dbReference type="SUPFAM" id="SSF51679">
    <property type="entry name" value="Bacterial luciferase-like"/>
    <property type="match status" value="1"/>
</dbReference>
<evidence type="ECO:0000256" key="2">
    <source>
        <dbReference type="SAM" id="MobiDB-lite"/>
    </source>
</evidence>
<feature type="region of interest" description="Disordered" evidence="2">
    <location>
        <begin position="339"/>
        <end position="363"/>
    </location>
</feature>
<dbReference type="GO" id="GO:0016705">
    <property type="term" value="F:oxidoreductase activity, acting on paired donors, with incorporation or reduction of molecular oxygen"/>
    <property type="evidence" value="ECO:0007669"/>
    <property type="project" value="InterPro"/>
</dbReference>
<sequence>MTLRLTVIDQTPIHANSTLATAPAMSVDLAIECEKMGYHRYWLAEHHNSNQFAGTAPEILVSRIASATQRIRVGSGGVMLTHYSPFKVAETFALLRGLFPGRIDLGVGRAPGGNHLSSVALASPGDLIKHDHFPQQAGELCAFIRGSFPSGHPYAALTLPTDVTSRPSLWMLGSGGGSSALAGQLGMGLALAKFIAPRVCSPGIFNLHQDVYQRAGHGDAPPRLLALAVICAPTDEQARFVAGTAVYRKMMAGGSLREPLLSPSDVSARYLDMSHLERAEFDATLGDMVVGSPESCRRKIQELAQDFGTEEIGIVTVTHGLEDRIQSYRLLAEAMRPGTGGQDFDAPTAKQSNCIPRPAANEV</sequence>
<dbReference type="InterPro" id="IPR036661">
    <property type="entry name" value="Luciferase-like_sf"/>
</dbReference>
<dbReference type="PANTHER" id="PTHR30137:SF20">
    <property type="entry name" value="N-ACETYL-S-ALKYLCYSTEINE MONOOXYGENASE"/>
    <property type="match status" value="1"/>
</dbReference>
<keyword evidence="4" id="KW-0560">Oxidoreductase</keyword>
<dbReference type="RefSeq" id="WP_182366500.1">
    <property type="nucleotide sequence ID" value="NZ_JACGCU010000003.1"/>
</dbReference>
<organism evidence="4 5">
    <name type="scientific">Pseudomonas juntendi</name>
    <dbReference type="NCBI Taxonomy" id="2666183"/>
    <lineage>
        <taxon>Bacteria</taxon>
        <taxon>Pseudomonadati</taxon>
        <taxon>Pseudomonadota</taxon>
        <taxon>Gammaproteobacteria</taxon>
        <taxon>Pseudomonadales</taxon>
        <taxon>Pseudomonadaceae</taxon>
        <taxon>Pseudomonas</taxon>
    </lineage>
</organism>
<comment type="similarity">
    <text evidence="1">To bacterial alkanal monooxygenase alpha and beta chains.</text>
</comment>
<evidence type="ECO:0000259" key="3">
    <source>
        <dbReference type="Pfam" id="PF00296"/>
    </source>
</evidence>
<dbReference type="Pfam" id="PF00296">
    <property type="entry name" value="Bac_luciferase"/>
    <property type="match status" value="1"/>
</dbReference>
<dbReference type="AlphaFoldDB" id="A0A7W2JFQ4"/>
<dbReference type="InterPro" id="IPR050766">
    <property type="entry name" value="Bact_Lucif_Oxidored"/>
</dbReference>
<gene>
    <name evidence="4" type="ORF">H4C44_03205</name>
</gene>
<evidence type="ECO:0000313" key="4">
    <source>
        <dbReference type="EMBL" id="MBA6058187.1"/>
    </source>
</evidence>
<dbReference type="NCBIfam" id="TIGR03558">
    <property type="entry name" value="oxido_grp_1"/>
    <property type="match status" value="1"/>
</dbReference>
<comment type="caution">
    <text evidence="4">The sequence shown here is derived from an EMBL/GenBank/DDBJ whole genome shotgun (WGS) entry which is preliminary data.</text>
</comment>
<dbReference type="Gene3D" id="3.20.20.30">
    <property type="entry name" value="Luciferase-like domain"/>
    <property type="match status" value="1"/>
</dbReference>
<dbReference type="PANTHER" id="PTHR30137">
    <property type="entry name" value="LUCIFERASE-LIKE MONOOXYGENASE"/>
    <property type="match status" value="1"/>
</dbReference>
<dbReference type="EC" id="1.-.-.-" evidence="4"/>
<protein>
    <submittedName>
        <fullName evidence="4">MsnO8 family LLM class oxidoreductase</fullName>
        <ecNumber evidence="4">1.-.-.-</ecNumber>
    </submittedName>
</protein>
<evidence type="ECO:0000256" key="1">
    <source>
        <dbReference type="ARBA" id="ARBA00007789"/>
    </source>
</evidence>
<dbReference type="InterPro" id="IPR011251">
    <property type="entry name" value="Luciferase-like_dom"/>
</dbReference>
<dbReference type="Proteomes" id="UP000556620">
    <property type="component" value="Unassembled WGS sequence"/>
</dbReference>
<reference evidence="4 5" key="1">
    <citation type="submission" date="2020-07" db="EMBL/GenBank/DDBJ databases">
        <title>Diversity of carbapenemase encoding genes among Pseudomonas putida group clinical isolates in a tertiary Brazilian hospital.</title>
        <authorList>
            <person name="Alberto-Lei F."/>
            <person name="Nodari C.S."/>
            <person name="Streling A.P."/>
            <person name="Paulino J.T."/>
            <person name="Bessa-Neto F.O."/>
            <person name="Cayo R."/>
            <person name="Gales A.C."/>
        </authorList>
    </citation>
    <scope>NUCLEOTIDE SEQUENCE [LARGE SCALE GENOMIC DNA]</scope>
    <source>
        <strain evidence="4 5">14535</strain>
    </source>
</reference>
<dbReference type="InterPro" id="IPR019949">
    <property type="entry name" value="CmoO-like"/>
</dbReference>
<accession>A0A7W2JFQ4</accession>
<dbReference type="EMBL" id="JACGCU010000003">
    <property type="protein sequence ID" value="MBA6058187.1"/>
    <property type="molecule type" value="Genomic_DNA"/>
</dbReference>
<name>A0A7W2JFQ4_9PSED</name>
<feature type="domain" description="Luciferase-like" evidence="3">
    <location>
        <begin position="12"/>
        <end position="308"/>
    </location>
</feature>
<proteinExistence type="predicted"/>